<evidence type="ECO:0000256" key="1">
    <source>
        <dbReference type="SAM" id="Phobius"/>
    </source>
</evidence>
<evidence type="ECO:0000313" key="3">
    <source>
        <dbReference type="Proteomes" id="UP001589536"/>
    </source>
</evidence>
<dbReference type="RefSeq" id="WP_345044981.1">
    <property type="nucleotide sequence ID" value="NZ_BAABED010000001.1"/>
</dbReference>
<feature type="transmembrane region" description="Helical" evidence="1">
    <location>
        <begin position="16"/>
        <end position="38"/>
    </location>
</feature>
<keyword evidence="1" id="KW-0812">Transmembrane</keyword>
<gene>
    <name evidence="2" type="ORF">ACFFPI_22995</name>
</gene>
<dbReference type="Proteomes" id="UP001589536">
    <property type="component" value="Unassembled WGS sequence"/>
</dbReference>
<protein>
    <submittedName>
        <fullName evidence="2">Uncharacterized protein</fullName>
    </submittedName>
</protein>
<name>A0ABV5UXP0_9MICC</name>
<organism evidence="2 3">
    <name type="scientific">Arthrobacter methylotrophus</name>
    <dbReference type="NCBI Taxonomy" id="121291"/>
    <lineage>
        <taxon>Bacteria</taxon>
        <taxon>Bacillati</taxon>
        <taxon>Actinomycetota</taxon>
        <taxon>Actinomycetes</taxon>
        <taxon>Micrococcales</taxon>
        <taxon>Micrococcaceae</taxon>
        <taxon>Arthrobacter</taxon>
    </lineage>
</organism>
<comment type="caution">
    <text evidence="2">The sequence shown here is derived from an EMBL/GenBank/DDBJ whole genome shotgun (WGS) entry which is preliminary data.</text>
</comment>
<keyword evidence="1" id="KW-0472">Membrane</keyword>
<keyword evidence="3" id="KW-1185">Reference proteome</keyword>
<accession>A0ABV5UXP0</accession>
<dbReference type="EMBL" id="JBHMBH010000072">
    <property type="protein sequence ID" value="MFB9716967.1"/>
    <property type="molecule type" value="Genomic_DNA"/>
</dbReference>
<proteinExistence type="predicted"/>
<sequence>MDRLRSEWANTSTKSRIVLGVVLGVALVLMALSVTGVIDFSPVQTGVTQIKKG</sequence>
<keyword evidence="1" id="KW-1133">Transmembrane helix</keyword>
<reference evidence="2 3" key="1">
    <citation type="submission" date="2024-09" db="EMBL/GenBank/DDBJ databases">
        <authorList>
            <person name="Sun Q."/>
            <person name="Mori K."/>
        </authorList>
    </citation>
    <scope>NUCLEOTIDE SEQUENCE [LARGE SCALE GENOMIC DNA]</scope>
    <source>
        <strain evidence="2 3">JCM 13519</strain>
    </source>
</reference>
<evidence type="ECO:0000313" key="2">
    <source>
        <dbReference type="EMBL" id="MFB9716967.1"/>
    </source>
</evidence>